<dbReference type="InterPro" id="IPR023374">
    <property type="entry name" value="AttH-like_dom_sf"/>
</dbReference>
<dbReference type="AlphaFoldDB" id="A0A917JMX0"/>
<keyword evidence="3" id="KW-1185">Reference proteome</keyword>
<feature type="domain" description="AttH" evidence="1">
    <location>
        <begin position="69"/>
        <end position="260"/>
    </location>
</feature>
<protein>
    <submittedName>
        <fullName evidence="2">Carotenoid 1,2-hydratase</fullName>
    </submittedName>
</protein>
<dbReference type="Pfam" id="PF07143">
    <property type="entry name" value="CrtC"/>
    <property type="match status" value="1"/>
</dbReference>
<name>A0A917JMX0_9GAMM</name>
<gene>
    <name evidence="2" type="primary">attH</name>
    <name evidence="2" type="ORF">GCM10009332_14370</name>
</gene>
<accession>A0A917JMX0</accession>
<reference evidence="2" key="2">
    <citation type="submission" date="2020-09" db="EMBL/GenBank/DDBJ databases">
        <authorList>
            <person name="Sun Q."/>
            <person name="Ohkuma M."/>
        </authorList>
    </citation>
    <scope>NUCLEOTIDE SEQUENCE</scope>
    <source>
        <strain evidence="2">JCM 30804</strain>
    </source>
</reference>
<dbReference type="InterPro" id="IPR010791">
    <property type="entry name" value="AttH_dom"/>
</dbReference>
<dbReference type="Proteomes" id="UP000613743">
    <property type="component" value="Unassembled WGS sequence"/>
</dbReference>
<comment type="caution">
    <text evidence="2">The sequence shown here is derived from an EMBL/GenBank/DDBJ whole genome shotgun (WGS) entry which is preliminary data.</text>
</comment>
<evidence type="ECO:0000313" key="3">
    <source>
        <dbReference type="Proteomes" id="UP000613743"/>
    </source>
</evidence>
<dbReference type="EMBL" id="BMPZ01000003">
    <property type="protein sequence ID" value="GGI78070.1"/>
    <property type="molecule type" value="Genomic_DNA"/>
</dbReference>
<sequence length="385" mass="43524">MPRNVMKRLQLTTSIGLVSLVSACSPQQQTRDEGKLSILSQQQQGFATVSPQANLSFPRDHQAHEDYKVEWWYLTANLTTDSGEPLGLQWTQFRIALGTPFPPNEADLNPSQEYNTNLASEPAANSWQTQQLYMAHAAVTQPKQHVAAEKWSRGHPQIAGVSSTPLTIQLDNWRWQSQSEALFPATLEVQDQAFAYQLQLDSQSPLQLQGDAGYSIKTANGKVASYYYSQPFIDISGTMTLNGNTQKVHGKGWLDREWSSQFLTRSQQGWDWFALRLNDGSALMLFQLRGEKVFYSGRRMYADGRGENISHGDIMMQVRQWHETDQGRYPVNWRIAIASQNIDVTIEPLNVNSAMPLSTQYWEGPIEVRGSHQGNGYMELTGYEK</sequence>
<dbReference type="PROSITE" id="PS51257">
    <property type="entry name" value="PROKAR_LIPOPROTEIN"/>
    <property type="match status" value="1"/>
</dbReference>
<evidence type="ECO:0000313" key="2">
    <source>
        <dbReference type="EMBL" id="GGI78070.1"/>
    </source>
</evidence>
<dbReference type="PANTHER" id="PTHR38591:SF1">
    <property type="entry name" value="BLL1000 PROTEIN"/>
    <property type="match status" value="1"/>
</dbReference>
<dbReference type="PANTHER" id="PTHR38591">
    <property type="entry name" value="HYDROLASE"/>
    <property type="match status" value="1"/>
</dbReference>
<dbReference type="Pfam" id="PF17186">
    <property type="entry name" value="Lipocalin_9"/>
    <property type="match status" value="1"/>
</dbReference>
<evidence type="ECO:0000259" key="1">
    <source>
        <dbReference type="Pfam" id="PF07143"/>
    </source>
</evidence>
<dbReference type="SUPFAM" id="SSF159245">
    <property type="entry name" value="AttH-like"/>
    <property type="match status" value="1"/>
</dbReference>
<dbReference type="Gene3D" id="2.40.370.10">
    <property type="entry name" value="AttH-like domain"/>
    <property type="match status" value="2"/>
</dbReference>
<reference evidence="2" key="1">
    <citation type="journal article" date="2014" name="Int. J. Syst. Evol. Microbiol.">
        <title>Complete genome sequence of Corynebacterium casei LMG S-19264T (=DSM 44701T), isolated from a smear-ripened cheese.</title>
        <authorList>
            <consortium name="US DOE Joint Genome Institute (JGI-PGF)"/>
            <person name="Walter F."/>
            <person name="Albersmeier A."/>
            <person name="Kalinowski J."/>
            <person name="Ruckert C."/>
        </authorList>
    </citation>
    <scope>NUCLEOTIDE SEQUENCE</scope>
    <source>
        <strain evidence="2">JCM 30804</strain>
    </source>
</reference>
<organism evidence="2 3">
    <name type="scientific">Shewanella gelidii</name>
    <dbReference type="NCBI Taxonomy" id="1642821"/>
    <lineage>
        <taxon>Bacteria</taxon>
        <taxon>Pseudomonadati</taxon>
        <taxon>Pseudomonadota</taxon>
        <taxon>Gammaproteobacteria</taxon>
        <taxon>Alteromonadales</taxon>
        <taxon>Shewanellaceae</taxon>
        <taxon>Shewanella</taxon>
    </lineage>
</organism>
<proteinExistence type="predicted"/>